<dbReference type="Gene3D" id="3.30.200.20">
    <property type="entry name" value="Phosphorylase Kinase, domain 1"/>
    <property type="match status" value="1"/>
</dbReference>
<keyword evidence="2" id="KW-0723">Serine/threonine-protein kinase</keyword>
<keyword evidence="6 7" id="KW-0067">ATP-binding</keyword>
<dbReference type="FunFam" id="1.10.510.10:FF:000624">
    <property type="entry name" value="Mitogen-activated protein kinase"/>
    <property type="match status" value="1"/>
</dbReference>
<proteinExistence type="inferred from homology"/>
<dbReference type="EMBL" id="MDYQ01000284">
    <property type="protein sequence ID" value="PRP77048.1"/>
    <property type="molecule type" value="Genomic_DNA"/>
</dbReference>
<keyword evidence="3" id="KW-0808">Transferase</keyword>
<dbReference type="SUPFAM" id="SSF56112">
    <property type="entry name" value="Protein kinase-like (PK-like)"/>
    <property type="match status" value="1"/>
</dbReference>
<evidence type="ECO:0000256" key="5">
    <source>
        <dbReference type="ARBA" id="ARBA00022777"/>
    </source>
</evidence>
<dbReference type="GO" id="GO:0007165">
    <property type="term" value="P:signal transduction"/>
    <property type="evidence" value="ECO:0007669"/>
    <property type="project" value="TreeGrafter"/>
</dbReference>
<dbReference type="EMBL" id="MDYQ01000020">
    <property type="protein sequence ID" value="PRP87443.1"/>
    <property type="molecule type" value="Genomic_DNA"/>
</dbReference>
<evidence type="ECO:0000256" key="6">
    <source>
        <dbReference type="ARBA" id="ARBA00022840"/>
    </source>
</evidence>
<dbReference type="GO" id="GO:0004674">
    <property type="term" value="F:protein serine/threonine kinase activity"/>
    <property type="evidence" value="ECO:0007669"/>
    <property type="project" value="UniProtKB-KW"/>
</dbReference>
<dbReference type="InterPro" id="IPR050591">
    <property type="entry name" value="GSK-3"/>
</dbReference>
<reference evidence="9 11" key="1">
    <citation type="journal article" date="2018" name="Genome Biol. Evol.">
        <title>Multiple Roots of Fruiting Body Formation in Amoebozoa.</title>
        <authorList>
            <person name="Hillmann F."/>
            <person name="Forbes G."/>
            <person name="Novohradska S."/>
            <person name="Ferling I."/>
            <person name="Riege K."/>
            <person name="Groth M."/>
            <person name="Westermann M."/>
            <person name="Marz M."/>
            <person name="Spaller T."/>
            <person name="Winckler T."/>
            <person name="Schaap P."/>
            <person name="Glockner G."/>
        </authorList>
    </citation>
    <scope>NUCLEOTIDE SEQUENCE [LARGE SCALE GENOMIC DNA]</scope>
    <source>
        <strain evidence="9 11">Jena</strain>
    </source>
</reference>
<dbReference type="InterPro" id="IPR017441">
    <property type="entry name" value="Protein_kinase_ATP_BS"/>
</dbReference>
<dbReference type="STRING" id="1890364.A0A2P6MZB5"/>
<dbReference type="Proteomes" id="UP000241769">
    <property type="component" value="Unassembled WGS sequence"/>
</dbReference>
<comment type="caution">
    <text evidence="9">The sequence shown here is derived from an EMBL/GenBank/DDBJ whole genome shotgun (WGS) entry which is preliminary data.</text>
</comment>
<feature type="binding site" evidence="7">
    <location>
        <position position="50"/>
    </location>
    <ligand>
        <name>ATP</name>
        <dbReference type="ChEBI" id="CHEBI:30616"/>
    </ligand>
</feature>
<organism evidence="9 11">
    <name type="scientific">Planoprotostelium fungivorum</name>
    <dbReference type="NCBI Taxonomy" id="1890364"/>
    <lineage>
        <taxon>Eukaryota</taxon>
        <taxon>Amoebozoa</taxon>
        <taxon>Evosea</taxon>
        <taxon>Variosea</taxon>
        <taxon>Cavosteliida</taxon>
        <taxon>Cavosteliaceae</taxon>
        <taxon>Planoprotostelium</taxon>
    </lineage>
</organism>
<keyword evidence="5" id="KW-0418">Kinase</keyword>
<evidence type="ECO:0000256" key="2">
    <source>
        <dbReference type="ARBA" id="ARBA00022527"/>
    </source>
</evidence>
<dbReference type="InterPro" id="IPR008266">
    <property type="entry name" value="Tyr_kinase_AS"/>
</dbReference>
<accession>A0A2P6MZB5</accession>
<evidence type="ECO:0000313" key="10">
    <source>
        <dbReference type="EMBL" id="PRP87443.1"/>
    </source>
</evidence>
<dbReference type="PROSITE" id="PS00107">
    <property type="entry name" value="PROTEIN_KINASE_ATP"/>
    <property type="match status" value="1"/>
</dbReference>
<evidence type="ECO:0000313" key="11">
    <source>
        <dbReference type="Proteomes" id="UP000241769"/>
    </source>
</evidence>
<dbReference type="GO" id="GO:0005634">
    <property type="term" value="C:nucleus"/>
    <property type="evidence" value="ECO:0007669"/>
    <property type="project" value="TreeGrafter"/>
</dbReference>
<keyword evidence="4 7" id="KW-0547">Nucleotide-binding</keyword>
<comment type="similarity">
    <text evidence="1">Belongs to the protein kinase superfamily. CMGC Ser/Thr protein kinase family. GSK-3 subfamily.</text>
</comment>
<dbReference type="OrthoDB" id="272141at2759"/>
<dbReference type="InterPro" id="IPR000719">
    <property type="entry name" value="Prot_kinase_dom"/>
</dbReference>
<dbReference type="GO" id="GO:0030154">
    <property type="term" value="P:cell differentiation"/>
    <property type="evidence" value="ECO:0007669"/>
    <property type="project" value="TreeGrafter"/>
</dbReference>
<dbReference type="Gene3D" id="1.10.510.10">
    <property type="entry name" value="Transferase(Phosphotransferase) domain 1"/>
    <property type="match status" value="1"/>
</dbReference>
<dbReference type="PROSITE" id="PS50011">
    <property type="entry name" value="PROTEIN_KINASE_DOM"/>
    <property type="match status" value="1"/>
</dbReference>
<evidence type="ECO:0000256" key="3">
    <source>
        <dbReference type="ARBA" id="ARBA00022679"/>
    </source>
</evidence>
<dbReference type="AlphaFoldDB" id="A0A2P6MZB5"/>
<evidence type="ECO:0000256" key="1">
    <source>
        <dbReference type="ARBA" id="ARBA00005527"/>
    </source>
</evidence>
<dbReference type="InParanoid" id="A0A2P6MZB5"/>
<evidence type="ECO:0000259" key="8">
    <source>
        <dbReference type="PROSITE" id="PS50011"/>
    </source>
</evidence>
<dbReference type="Pfam" id="PF00069">
    <property type="entry name" value="Pkinase"/>
    <property type="match status" value="1"/>
</dbReference>
<evidence type="ECO:0000256" key="7">
    <source>
        <dbReference type="PROSITE-ProRule" id="PRU10141"/>
    </source>
</evidence>
<evidence type="ECO:0000313" key="9">
    <source>
        <dbReference type="EMBL" id="PRP77048.1"/>
    </source>
</evidence>
<dbReference type="InterPro" id="IPR011009">
    <property type="entry name" value="Kinase-like_dom_sf"/>
</dbReference>
<name>A0A2P6MZB5_9EUKA</name>
<dbReference type="PROSITE" id="PS00109">
    <property type="entry name" value="PROTEIN_KINASE_TYR"/>
    <property type="match status" value="1"/>
</dbReference>
<dbReference type="PANTHER" id="PTHR24057:SF0">
    <property type="entry name" value="PROTEIN KINASE SHAGGY-RELATED"/>
    <property type="match status" value="1"/>
</dbReference>
<keyword evidence="11" id="KW-1185">Reference proteome</keyword>
<dbReference type="PANTHER" id="PTHR24057">
    <property type="entry name" value="GLYCOGEN SYNTHASE KINASE-3 ALPHA"/>
    <property type="match status" value="1"/>
</dbReference>
<evidence type="ECO:0000256" key="4">
    <source>
        <dbReference type="ARBA" id="ARBA00022741"/>
    </source>
</evidence>
<protein>
    <recommendedName>
        <fullName evidence="8">Protein kinase domain-containing protein</fullName>
    </recommendedName>
</protein>
<dbReference type="GO" id="GO:0005737">
    <property type="term" value="C:cytoplasm"/>
    <property type="evidence" value="ECO:0007669"/>
    <property type="project" value="TreeGrafter"/>
</dbReference>
<feature type="domain" description="Protein kinase" evidence="8">
    <location>
        <begin position="17"/>
        <end position="299"/>
    </location>
</feature>
<dbReference type="GO" id="GO:0005524">
    <property type="term" value="F:ATP binding"/>
    <property type="evidence" value="ECO:0007669"/>
    <property type="project" value="UniProtKB-UniRule"/>
</dbReference>
<gene>
    <name evidence="10" type="ORF">PROFUN_00654</name>
    <name evidence="9" type="ORF">PROFUN_14639</name>
</gene>
<sequence>MELNLKRMQMTPQISHFKIKKRLGSGSFGTVFSIEDKQGRSWALKRVAKKKQKMGREISIQARVNHKNCLPLSHWFFSTDLDGNLWQNTVMPLMSMSLCRYLKANKFLSQPLTQYVFTEILKGLEYLHSQNLCHRDVTPSNILLELRHDAISRVVISDFGASAEMEEDALSRRHITYITARNYRAPELFLGVYDYGLPVDLWSIGCILFECSVGSPAFSGKTDADHLRDMFSVLGSKDIDFIILDRDIYEIYQWDVLGKDEEDEEYVPDHLHERLKDLIHSLLVYVPAKRLKALAHPFFSCDLSDFA</sequence>